<gene>
    <name evidence="1" type="ORF">O6H91_12G063600</name>
</gene>
<evidence type="ECO:0000313" key="1">
    <source>
        <dbReference type="EMBL" id="KAJ7536293.1"/>
    </source>
</evidence>
<accession>A0ACC2C2K5</accession>
<protein>
    <submittedName>
        <fullName evidence="1">Uncharacterized protein</fullName>
    </submittedName>
</protein>
<dbReference type="Proteomes" id="UP001162992">
    <property type="component" value="Chromosome 12"/>
</dbReference>
<dbReference type="EMBL" id="CM055103">
    <property type="protein sequence ID" value="KAJ7536293.1"/>
    <property type="molecule type" value="Genomic_DNA"/>
</dbReference>
<proteinExistence type="predicted"/>
<evidence type="ECO:0000313" key="2">
    <source>
        <dbReference type="Proteomes" id="UP001162992"/>
    </source>
</evidence>
<organism evidence="1 2">
    <name type="scientific">Diphasiastrum complanatum</name>
    <name type="common">Issler's clubmoss</name>
    <name type="synonym">Lycopodium complanatum</name>
    <dbReference type="NCBI Taxonomy" id="34168"/>
    <lineage>
        <taxon>Eukaryota</taxon>
        <taxon>Viridiplantae</taxon>
        <taxon>Streptophyta</taxon>
        <taxon>Embryophyta</taxon>
        <taxon>Tracheophyta</taxon>
        <taxon>Lycopodiopsida</taxon>
        <taxon>Lycopodiales</taxon>
        <taxon>Lycopodiaceae</taxon>
        <taxon>Lycopodioideae</taxon>
        <taxon>Diphasiastrum</taxon>
    </lineage>
</organism>
<sequence>MEEELIAENSASLPFWPRRQRKLLGPSPLRPSPPEFVDLRRIEDTELLDNKGDPAAFTSGMITAETSPYNGSSLVSPINVADTSVHVRDQGTSLEKEFARTYARAMAVADDSYGNGSFQLSPSQRISSFGRKIDHGATLVWRYLTVKIEGRNGASQKVIQSSTGYALPSTVTAIMGPPYSGKSSLLRSLAGVLPPNAKVYGEVHLNGRPRKLNDGTYAYVRKGGEFTETLTVRETLFYSAAMRLPVTVSCTEKISLVNDILADMELENFATMLVGVCFCGSGLAAGERRRLSIAIELLTRPRLIFVEEPMLQLDNVSGFLVMGSLKKLASNGCTVILTTQQTSTDIFNLFDKICLLARGRTLFFGEISACLEHFASSGLPCPRFQNPSDHFLQAIDRDFDRVISFKLMRQDLEQGAFLWNNLQTSVMVRTLETTYQASSEAATVEDLVIQLSERKGPILEAPGRATFLAQLAAVTWRSFLNMSRDFRFYWLRLILYILLMCCIGTVYYKLEESPSSIHVRASATFLSVSSLSLMAIGGFPSLVREVEVYYWERNIGHTKPELFVLGNMLSSMPFLLLISSVCSTIGYFLMGFHPTLSMFTYYVLTIFVCLTLVEGLLMLISSIITTVFEGIVVAISIEVMFILVGGYFRQVADLPQPIWRYPASYIAYQTYAVQGLLQNEYGEMSFSPSKGVEALQQAYPNANANNGKWFNLFILIAMTAVYKFLLYLSLIMVEKIKTICQQSEVPY</sequence>
<keyword evidence="2" id="KW-1185">Reference proteome</keyword>
<comment type="caution">
    <text evidence="1">The sequence shown here is derived from an EMBL/GenBank/DDBJ whole genome shotgun (WGS) entry which is preliminary data.</text>
</comment>
<reference evidence="2" key="1">
    <citation type="journal article" date="2024" name="Proc. Natl. Acad. Sci. U.S.A.">
        <title>Extraordinary preservation of gene collinearity over three hundred million years revealed in homosporous lycophytes.</title>
        <authorList>
            <person name="Li C."/>
            <person name="Wickell D."/>
            <person name="Kuo L.Y."/>
            <person name="Chen X."/>
            <person name="Nie B."/>
            <person name="Liao X."/>
            <person name="Peng D."/>
            <person name="Ji J."/>
            <person name="Jenkins J."/>
            <person name="Williams M."/>
            <person name="Shu S."/>
            <person name="Plott C."/>
            <person name="Barry K."/>
            <person name="Rajasekar S."/>
            <person name="Grimwood J."/>
            <person name="Han X."/>
            <person name="Sun S."/>
            <person name="Hou Z."/>
            <person name="He W."/>
            <person name="Dai G."/>
            <person name="Sun C."/>
            <person name="Schmutz J."/>
            <person name="Leebens-Mack J.H."/>
            <person name="Li F.W."/>
            <person name="Wang L."/>
        </authorList>
    </citation>
    <scope>NUCLEOTIDE SEQUENCE [LARGE SCALE GENOMIC DNA]</scope>
    <source>
        <strain evidence="2">cv. PW_Plant_1</strain>
    </source>
</reference>
<name>A0ACC2C2K5_DIPCM</name>